<comment type="similarity">
    <text evidence="1">Belongs to the CAF1 family.</text>
</comment>
<dbReference type="Proteomes" id="UP000694392">
    <property type="component" value="Unplaced"/>
</dbReference>
<dbReference type="GO" id="GO:0005634">
    <property type="term" value="C:nucleus"/>
    <property type="evidence" value="ECO:0007669"/>
    <property type="project" value="TreeGrafter"/>
</dbReference>
<dbReference type="InterPro" id="IPR012337">
    <property type="entry name" value="RNaseH-like_sf"/>
</dbReference>
<protein>
    <submittedName>
        <fullName evidence="2">PARN like ribonuclease domain containing exonuclease 1</fullName>
    </submittedName>
</protein>
<name>A0A8D0GK71_SPHPU</name>
<reference evidence="2" key="2">
    <citation type="submission" date="2025-09" db="UniProtKB">
        <authorList>
            <consortium name="Ensembl"/>
        </authorList>
    </citation>
    <scope>IDENTIFICATION</scope>
</reference>
<dbReference type="GO" id="GO:1990432">
    <property type="term" value="P:siRNA 3'-end processing"/>
    <property type="evidence" value="ECO:0007669"/>
    <property type="project" value="TreeGrafter"/>
</dbReference>
<dbReference type="AlphaFoldDB" id="A0A8D0GK71"/>
<dbReference type="InterPro" id="IPR006941">
    <property type="entry name" value="RNase_CAF1"/>
</dbReference>
<dbReference type="GeneTree" id="ENSGT00940000153167"/>
<reference evidence="2" key="1">
    <citation type="submission" date="2025-08" db="UniProtKB">
        <authorList>
            <consortium name="Ensembl"/>
        </authorList>
    </citation>
    <scope>IDENTIFICATION</scope>
</reference>
<dbReference type="InterPro" id="IPR051181">
    <property type="entry name" value="CAF1_poly(A)_ribonucleases"/>
</dbReference>
<accession>A0A8D0GK71</accession>
<dbReference type="GO" id="GO:1990431">
    <property type="term" value="P:priRNA 3'-end processing"/>
    <property type="evidence" value="ECO:0007669"/>
    <property type="project" value="TreeGrafter"/>
</dbReference>
<dbReference type="Ensembl" id="ENSSPUT00000006511.1">
    <property type="protein sequence ID" value="ENSSPUP00000006117.1"/>
    <property type="gene ID" value="ENSSPUG00000004627.1"/>
</dbReference>
<dbReference type="Pfam" id="PF04857">
    <property type="entry name" value="CAF1"/>
    <property type="match status" value="1"/>
</dbReference>
<organism evidence="2 3">
    <name type="scientific">Sphenodon punctatus</name>
    <name type="common">Tuatara</name>
    <name type="synonym">Hatteria punctata</name>
    <dbReference type="NCBI Taxonomy" id="8508"/>
    <lineage>
        <taxon>Eukaryota</taxon>
        <taxon>Metazoa</taxon>
        <taxon>Chordata</taxon>
        <taxon>Craniata</taxon>
        <taxon>Vertebrata</taxon>
        <taxon>Euteleostomi</taxon>
        <taxon>Lepidosauria</taxon>
        <taxon>Sphenodontia</taxon>
        <taxon>Sphenodontidae</taxon>
        <taxon>Sphenodon</taxon>
    </lineage>
</organism>
<evidence type="ECO:0000313" key="2">
    <source>
        <dbReference type="Ensembl" id="ENSSPUP00000006117.1"/>
    </source>
</evidence>
<gene>
    <name evidence="2" type="primary">PNLDC1</name>
</gene>
<dbReference type="InterPro" id="IPR036397">
    <property type="entry name" value="RNaseH_sf"/>
</dbReference>
<evidence type="ECO:0000313" key="3">
    <source>
        <dbReference type="Proteomes" id="UP000694392"/>
    </source>
</evidence>
<evidence type="ECO:0000256" key="1">
    <source>
        <dbReference type="ARBA" id="ARBA00008372"/>
    </source>
</evidence>
<keyword evidence="3" id="KW-1185">Reference proteome</keyword>
<dbReference type="GO" id="GO:0000289">
    <property type="term" value="P:nuclear-transcribed mRNA poly(A) tail shortening"/>
    <property type="evidence" value="ECO:0007669"/>
    <property type="project" value="TreeGrafter"/>
</dbReference>
<dbReference type="PANTHER" id="PTHR15092:SF22">
    <property type="entry name" value="POLY(A)-SPECIFIC RIBONUCLEASE PNLDC1"/>
    <property type="match status" value="1"/>
</dbReference>
<dbReference type="GO" id="GO:0003723">
    <property type="term" value="F:RNA binding"/>
    <property type="evidence" value="ECO:0007669"/>
    <property type="project" value="TreeGrafter"/>
</dbReference>
<dbReference type="GO" id="GO:0005783">
    <property type="term" value="C:endoplasmic reticulum"/>
    <property type="evidence" value="ECO:0007669"/>
    <property type="project" value="TreeGrafter"/>
</dbReference>
<dbReference type="GO" id="GO:0000175">
    <property type="term" value="F:3'-5'-RNA exonuclease activity"/>
    <property type="evidence" value="ECO:0007669"/>
    <property type="project" value="TreeGrafter"/>
</dbReference>
<dbReference type="SUPFAM" id="SSF53098">
    <property type="entry name" value="Ribonuclease H-like"/>
    <property type="match status" value="1"/>
</dbReference>
<dbReference type="PANTHER" id="PTHR15092">
    <property type="entry name" value="POLY A -SPECIFIC RIBONUCLEASE/TARGET OF EGR1, MEMBER 1"/>
    <property type="match status" value="1"/>
</dbReference>
<sequence length="224" mass="26330">MDSEFSFQASSIKFLTHYGFEYSKFLKDGIPYMNEEQKKTLQQHLLTGSWSIRSALDKDRLKVVIEEVTRWVPSAEEGDFMVLHDIKGFQIFDVQLILRQALLDIWTIPTGDQEVTVKKVNPRHRWQLENTSFDLCRKEHVLLSAQGFTNLFQTLVKAKKPLVGHNMMMDLLHLHDKFYKPLPESYEEFKRNIQSLFPILIDTKNVTKAIWKEFQFPHASNLLD</sequence>
<proteinExistence type="inferred from homology"/>
<dbReference type="Gene3D" id="3.30.420.10">
    <property type="entry name" value="Ribonuclease H-like superfamily/Ribonuclease H"/>
    <property type="match status" value="2"/>
</dbReference>